<dbReference type="PANTHER" id="PTHR43827">
    <property type="entry name" value="2,5-DIKETO-D-GLUCONIC ACID REDUCTASE"/>
    <property type="match status" value="1"/>
</dbReference>
<reference evidence="7 8" key="2">
    <citation type="journal article" date="2012" name="Open Biol.">
        <title>Characteristics of nucleosomes and linker DNA regions on the genome of the basidiomycete Mixia osmundae revealed by mono- and dinucleosome mapping.</title>
        <authorList>
            <person name="Nishida H."/>
            <person name="Kondo S."/>
            <person name="Matsumoto T."/>
            <person name="Suzuki Y."/>
            <person name="Yoshikawa H."/>
            <person name="Taylor T.D."/>
            <person name="Sugiyama J."/>
        </authorList>
    </citation>
    <scope>NUCLEOTIDE SEQUENCE [LARGE SCALE GENOMIC DNA]</scope>
    <source>
        <strain evidence="8">CBS 9802 / IAM 14324 / JCM 22182 / KY 12970</strain>
    </source>
</reference>
<dbReference type="HOGENOM" id="CLU_023205_0_1_1"/>
<dbReference type="PROSITE" id="PS00063">
    <property type="entry name" value="ALDOKETO_REDUCTASE_3"/>
    <property type="match status" value="1"/>
</dbReference>
<feature type="binding site" evidence="4">
    <location>
        <position position="118"/>
    </location>
    <ligand>
        <name>substrate</name>
    </ligand>
</feature>
<keyword evidence="8" id="KW-1185">Reference proteome</keyword>
<reference evidence="7 8" key="1">
    <citation type="journal article" date="2011" name="J. Gen. Appl. Microbiol.">
        <title>Draft genome sequencing of the enigmatic basidiomycete Mixia osmundae.</title>
        <authorList>
            <person name="Nishida H."/>
            <person name="Nagatsuka Y."/>
            <person name="Sugiyama J."/>
        </authorList>
    </citation>
    <scope>NUCLEOTIDE SEQUENCE [LARGE SCALE GENOMIC DNA]</scope>
    <source>
        <strain evidence="8">CBS 9802 / IAM 14324 / JCM 22182 / KY 12970</strain>
    </source>
</reference>
<keyword evidence="2" id="KW-0560">Oxidoreductase</keyword>
<dbReference type="Gene3D" id="3.20.20.100">
    <property type="entry name" value="NADP-dependent oxidoreductase domain"/>
    <property type="match status" value="1"/>
</dbReference>
<dbReference type="AlphaFoldDB" id="G7E377"/>
<dbReference type="PIRSF" id="PIRSF000097">
    <property type="entry name" value="AKR"/>
    <property type="match status" value="1"/>
</dbReference>
<dbReference type="eggNOG" id="KOG1577">
    <property type="taxonomic scope" value="Eukaryota"/>
</dbReference>
<dbReference type="PROSITE" id="PS00062">
    <property type="entry name" value="ALDOKETO_REDUCTASE_2"/>
    <property type="match status" value="1"/>
</dbReference>
<dbReference type="STRING" id="764103.G7E377"/>
<dbReference type="OrthoDB" id="416253at2759"/>
<evidence type="ECO:0000256" key="4">
    <source>
        <dbReference type="PIRSR" id="PIRSR000097-2"/>
    </source>
</evidence>
<dbReference type="Proteomes" id="UP000009131">
    <property type="component" value="Unassembled WGS sequence"/>
</dbReference>
<comment type="similarity">
    <text evidence="1">Belongs to the aldo/keto reductase family.</text>
</comment>
<accession>G7E377</accession>
<evidence type="ECO:0000256" key="2">
    <source>
        <dbReference type="ARBA" id="ARBA00023002"/>
    </source>
</evidence>
<gene>
    <name evidence="7" type="primary">Mo03935</name>
    <name evidence="7" type="ORF">E5Q_03935</name>
</gene>
<feature type="domain" description="NADP-dependent oxidoreductase" evidence="6">
    <location>
        <begin position="42"/>
        <end position="271"/>
    </location>
</feature>
<dbReference type="GO" id="GO:0016491">
    <property type="term" value="F:oxidoreductase activity"/>
    <property type="evidence" value="ECO:0007669"/>
    <property type="project" value="UniProtKB-KW"/>
</dbReference>
<evidence type="ECO:0000259" key="6">
    <source>
        <dbReference type="Pfam" id="PF00248"/>
    </source>
</evidence>
<feature type="active site" description="Proton donor" evidence="3">
    <location>
        <position position="58"/>
    </location>
</feature>
<dbReference type="InterPro" id="IPR023210">
    <property type="entry name" value="NADP_OxRdtase_dom"/>
</dbReference>
<dbReference type="CDD" id="cd19071">
    <property type="entry name" value="AKR_AKR1-5-like"/>
    <property type="match status" value="1"/>
</dbReference>
<evidence type="ECO:0000313" key="8">
    <source>
        <dbReference type="Proteomes" id="UP000009131"/>
    </source>
</evidence>
<organism evidence="7 8">
    <name type="scientific">Mixia osmundae (strain CBS 9802 / IAM 14324 / JCM 22182 / KY 12970)</name>
    <dbReference type="NCBI Taxonomy" id="764103"/>
    <lineage>
        <taxon>Eukaryota</taxon>
        <taxon>Fungi</taxon>
        <taxon>Dikarya</taxon>
        <taxon>Basidiomycota</taxon>
        <taxon>Pucciniomycotina</taxon>
        <taxon>Mixiomycetes</taxon>
        <taxon>Mixiales</taxon>
        <taxon>Mixiaceae</taxon>
        <taxon>Mixia</taxon>
    </lineage>
</organism>
<sequence length="285" mass="31693">MSQAAISQASTWRSIGTSFDGKPHIGFGVYQSPGNTCEKSCLAAFKAGYRHIDSAMYYQNEPQVGAAVKSIVSSGSLKRHEIFVATKILSMPKSDIDSALKDGVARFGLDYVDLFMIHTPTMGPDNRIALWKGLERLQESGHTRFIGVSNFGVQHLEQLRQAGLSKPVSNQIEIHPWCQQRDVVDYCRQWGIAIEAYCPIVRGQKFDQVDVARIAKEVSRTPAQVLIRWSYQHNFIPLPKSDTPARIEANFQVTDFELSDAQMASLDALDEDAKGAIAPYNVRCP</sequence>
<name>G7E377_MIXOS</name>
<evidence type="ECO:0000256" key="3">
    <source>
        <dbReference type="PIRSR" id="PIRSR000097-1"/>
    </source>
</evidence>
<dbReference type="SUPFAM" id="SSF51430">
    <property type="entry name" value="NAD(P)-linked oxidoreductase"/>
    <property type="match status" value="1"/>
</dbReference>
<dbReference type="InParanoid" id="G7E377"/>
<dbReference type="RefSeq" id="XP_014571064.1">
    <property type="nucleotide sequence ID" value="XM_014715578.1"/>
</dbReference>
<evidence type="ECO:0000256" key="5">
    <source>
        <dbReference type="PIRSR" id="PIRSR000097-3"/>
    </source>
</evidence>
<dbReference type="FunFam" id="3.20.20.100:FF:000015">
    <property type="entry name" value="Oxidoreductase, aldo/keto reductase family"/>
    <property type="match status" value="1"/>
</dbReference>
<comment type="caution">
    <text evidence="7">The sequence shown here is derived from an EMBL/GenBank/DDBJ whole genome shotgun (WGS) entry which is preliminary data.</text>
</comment>
<dbReference type="PANTHER" id="PTHR43827:SF13">
    <property type="entry name" value="ALDO_KETO REDUCTASE FAMILY PROTEIN"/>
    <property type="match status" value="1"/>
</dbReference>
<dbReference type="InterPro" id="IPR020471">
    <property type="entry name" value="AKR"/>
</dbReference>
<evidence type="ECO:0000256" key="1">
    <source>
        <dbReference type="ARBA" id="ARBA00007905"/>
    </source>
</evidence>
<dbReference type="OMA" id="YCLQKNW"/>
<dbReference type="InterPro" id="IPR036812">
    <property type="entry name" value="NAD(P)_OxRdtase_dom_sf"/>
</dbReference>
<dbReference type="PROSITE" id="PS00798">
    <property type="entry name" value="ALDOKETO_REDUCTASE_1"/>
    <property type="match status" value="1"/>
</dbReference>
<evidence type="ECO:0000313" key="7">
    <source>
        <dbReference type="EMBL" id="GAA97258.1"/>
    </source>
</evidence>
<dbReference type="PRINTS" id="PR00069">
    <property type="entry name" value="ALDKETRDTASE"/>
</dbReference>
<feature type="site" description="Lowers pKa of active site Tyr" evidence="5">
    <location>
        <position position="87"/>
    </location>
</feature>
<proteinExistence type="inferred from homology"/>
<dbReference type="Pfam" id="PF00248">
    <property type="entry name" value="Aldo_ket_red"/>
    <property type="match status" value="1"/>
</dbReference>
<dbReference type="InterPro" id="IPR018170">
    <property type="entry name" value="Aldo/ket_reductase_CS"/>
</dbReference>
<protein>
    <recommendedName>
        <fullName evidence="6">NADP-dependent oxidoreductase domain-containing protein</fullName>
    </recommendedName>
</protein>
<dbReference type="EMBL" id="BABT02000117">
    <property type="protein sequence ID" value="GAA97258.1"/>
    <property type="molecule type" value="Genomic_DNA"/>
</dbReference>